<evidence type="ECO:0000313" key="1">
    <source>
        <dbReference type="EMBL" id="RFA12983.1"/>
    </source>
</evidence>
<protein>
    <submittedName>
        <fullName evidence="1">Heme-binding protein</fullName>
    </submittedName>
</protein>
<organism evidence="1 2">
    <name type="scientific">Subtercola boreus</name>
    <dbReference type="NCBI Taxonomy" id="120213"/>
    <lineage>
        <taxon>Bacteria</taxon>
        <taxon>Bacillati</taxon>
        <taxon>Actinomycetota</taxon>
        <taxon>Actinomycetes</taxon>
        <taxon>Micrococcales</taxon>
        <taxon>Microbacteriaceae</taxon>
        <taxon>Subtercola</taxon>
    </lineage>
</organism>
<dbReference type="PANTHER" id="PTHR11220:SF1">
    <property type="entry name" value="HEME-BINDING PROTEIN 2"/>
    <property type="match status" value="1"/>
</dbReference>
<dbReference type="Pfam" id="PF04832">
    <property type="entry name" value="SOUL"/>
    <property type="match status" value="1"/>
</dbReference>
<gene>
    <name evidence="1" type="ORF">B7R21_09045</name>
</gene>
<name>A0A3E0VUD9_9MICO</name>
<accession>A0A3E0VUD9</accession>
<sequence>MTDQQPYTIVRDHGAFEVRRYPGHVLVEVETAGTFETAGNRAFGQLFSYLRGANQSRQTLAMTAPVLSSGLPTRIAMTAPIVHQAANAGPGATGMRLAFVLPEGFTPETAPHPTNPNVHLRAVAPCVAAALRFSGRWSTANYDQHLRRLRSALKTEGLTAVGEPRFAQFDPPFLPWFLRHNEVVLDIKA</sequence>
<dbReference type="InterPro" id="IPR011256">
    <property type="entry name" value="Reg_factor_effector_dom_sf"/>
</dbReference>
<dbReference type="AlphaFoldDB" id="A0A3E0VUD9"/>
<dbReference type="PANTHER" id="PTHR11220">
    <property type="entry name" value="HEME-BINDING PROTEIN-RELATED"/>
    <property type="match status" value="1"/>
</dbReference>
<comment type="caution">
    <text evidence="1">The sequence shown here is derived from an EMBL/GenBank/DDBJ whole genome shotgun (WGS) entry which is preliminary data.</text>
</comment>
<reference evidence="1 2" key="1">
    <citation type="submission" date="2017-04" db="EMBL/GenBank/DDBJ databases">
        <title>Comparative genome analysis of Subtercola boreus.</title>
        <authorList>
            <person name="Cho Y.-J."/>
            <person name="Cho A."/>
            <person name="Kim O.-S."/>
            <person name="Lee J.-I."/>
        </authorList>
    </citation>
    <scope>NUCLEOTIDE SEQUENCE [LARGE SCALE GENOMIC DNA]</scope>
    <source>
        <strain evidence="1 2">P27444</strain>
    </source>
</reference>
<dbReference type="Gene3D" id="3.20.80.10">
    <property type="entry name" value="Regulatory factor, effector binding domain"/>
    <property type="match status" value="1"/>
</dbReference>
<evidence type="ECO:0000313" key="2">
    <source>
        <dbReference type="Proteomes" id="UP000256709"/>
    </source>
</evidence>
<dbReference type="EMBL" id="NBXA01000020">
    <property type="protein sequence ID" value="RFA12983.1"/>
    <property type="molecule type" value="Genomic_DNA"/>
</dbReference>
<dbReference type="SUPFAM" id="SSF55136">
    <property type="entry name" value="Probable bacterial effector-binding domain"/>
    <property type="match status" value="1"/>
</dbReference>
<dbReference type="OrthoDB" id="2156220at2"/>
<dbReference type="RefSeq" id="WP_116282924.1">
    <property type="nucleotide sequence ID" value="NZ_NBXA01000020.1"/>
</dbReference>
<proteinExistence type="predicted"/>
<dbReference type="InterPro" id="IPR006917">
    <property type="entry name" value="SOUL_heme-bd"/>
</dbReference>
<dbReference type="Proteomes" id="UP000256709">
    <property type="component" value="Unassembled WGS sequence"/>
</dbReference>